<name>A0A9P7VNU9_9AGAR</name>
<dbReference type="RefSeq" id="XP_043038128.1">
    <property type="nucleotide sequence ID" value="XM_043179300.1"/>
</dbReference>
<sequence>MEIHTQLWKNVCKSGYLHVEPTPQPVLYHKSIICLASSTKIDNWRETLIPPKAEGSQLIMGAQLGESVRSAVGASILSFPLLLGRPKSRGRILGHRPELFYGGDWPRTQLRSRQFLTVLWKIRSWPPRIRTSGDLNSNIAVKFLTHPLRDKQRKAHKSPSPFPVEIFVVVVFFYNQECALSTLGTDV</sequence>
<protein>
    <submittedName>
        <fullName evidence="1">Uncharacterized protein</fullName>
    </submittedName>
</protein>
<evidence type="ECO:0000313" key="1">
    <source>
        <dbReference type="EMBL" id="KAG7444628.1"/>
    </source>
</evidence>
<reference evidence="1" key="1">
    <citation type="submission" date="2020-11" db="EMBL/GenBank/DDBJ databases">
        <title>Adaptations for nitrogen fixation in a non-lichenized fungal sporocarp promotes dispersal by wood-feeding termites.</title>
        <authorList>
            <consortium name="DOE Joint Genome Institute"/>
            <person name="Koch R.A."/>
            <person name="Yoon G."/>
            <person name="Arayal U."/>
            <person name="Lail K."/>
            <person name="Amirebrahimi M."/>
            <person name="Labutti K."/>
            <person name="Lipzen A."/>
            <person name="Riley R."/>
            <person name="Barry K."/>
            <person name="Henrissat B."/>
            <person name="Grigoriev I.V."/>
            <person name="Herr J.R."/>
            <person name="Aime M.C."/>
        </authorList>
    </citation>
    <scope>NUCLEOTIDE SEQUENCE</scope>
    <source>
        <strain evidence="1">MCA 3950</strain>
    </source>
</reference>
<dbReference type="EMBL" id="MU250539">
    <property type="protein sequence ID" value="KAG7444628.1"/>
    <property type="molecule type" value="Genomic_DNA"/>
</dbReference>
<comment type="caution">
    <text evidence="1">The sequence shown here is derived from an EMBL/GenBank/DDBJ whole genome shotgun (WGS) entry which is preliminary data.</text>
</comment>
<gene>
    <name evidence="1" type="ORF">BT62DRAFT_1077416</name>
</gene>
<dbReference type="AlphaFoldDB" id="A0A9P7VNU9"/>
<proteinExistence type="predicted"/>
<evidence type="ECO:0000313" key="2">
    <source>
        <dbReference type="Proteomes" id="UP000812287"/>
    </source>
</evidence>
<dbReference type="Proteomes" id="UP000812287">
    <property type="component" value="Unassembled WGS sequence"/>
</dbReference>
<accession>A0A9P7VNU9</accession>
<dbReference type="GeneID" id="66101594"/>
<organism evidence="1 2">
    <name type="scientific">Guyanagaster necrorhizus</name>
    <dbReference type="NCBI Taxonomy" id="856835"/>
    <lineage>
        <taxon>Eukaryota</taxon>
        <taxon>Fungi</taxon>
        <taxon>Dikarya</taxon>
        <taxon>Basidiomycota</taxon>
        <taxon>Agaricomycotina</taxon>
        <taxon>Agaricomycetes</taxon>
        <taxon>Agaricomycetidae</taxon>
        <taxon>Agaricales</taxon>
        <taxon>Marasmiineae</taxon>
        <taxon>Physalacriaceae</taxon>
        <taxon>Guyanagaster</taxon>
    </lineage>
</organism>
<keyword evidence="2" id="KW-1185">Reference proteome</keyword>